<name>A0A502G6I2_9PROT</name>
<dbReference type="InterPro" id="IPR000835">
    <property type="entry name" value="HTH_MarR-typ"/>
</dbReference>
<comment type="caution">
    <text evidence="5">The sequence shown here is derived from an EMBL/GenBank/DDBJ whole genome shotgun (WGS) entry which is preliminary data.</text>
</comment>
<evidence type="ECO:0000256" key="3">
    <source>
        <dbReference type="ARBA" id="ARBA00023163"/>
    </source>
</evidence>
<keyword evidence="3" id="KW-0804">Transcription</keyword>
<dbReference type="PROSITE" id="PS50995">
    <property type="entry name" value="HTH_MARR_2"/>
    <property type="match status" value="1"/>
</dbReference>
<dbReference type="AlphaFoldDB" id="A0A502G6I2"/>
<protein>
    <submittedName>
        <fullName evidence="5">MarR family transcriptional regulator</fullName>
    </submittedName>
</protein>
<dbReference type="InterPro" id="IPR039422">
    <property type="entry name" value="MarR/SlyA-like"/>
</dbReference>
<keyword evidence="1" id="KW-0805">Transcription regulation</keyword>
<organism evidence="5 6">
    <name type="scientific">Muricoccus nepalensis</name>
    <dbReference type="NCBI Taxonomy" id="1854500"/>
    <lineage>
        <taxon>Bacteria</taxon>
        <taxon>Pseudomonadati</taxon>
        <taxon>Pseudomonadota</taxon>
        <taxon>Alphaproteobacteria</taxon>
        <taxon>Acetobacterales</taxon>
        <taxon>Roseomonadaceae</taxon>
        <taxon>Muricoccus</taxon>
    </lineage>
</organism>
<gene>
    <name evidence="5" type="ORF">EAH89_11990</name>
</gene>
<dbReference type="PROSITE" id="PS01117">
    <property type="entry name" value="HTH_MARR_1"/>
    <property type="match status" value="1"/>
</dbReference>
<sequence length="152" mass="16749">MHDLYAMPGHLIRRAQQISGALFAEEAGAHELTSVQFAALYAIRENPEVDATRLSALIAFDRSTLGGVLERLEAKGWIGRSHAEGDRRAKRLRLTAEGAALLRRVEPAVRRVQDRLLAPLSPADRVTFMRLLAQLAEVHNEVTPAPLRRAAG</sequence>
<dbReference type="Gene3D" id="1.10.10.10">
    <property type="entry name" value="Winged helix-like DNA-binding domain superfamily/Winged helix DNA-binding domain"/>
    <property type="match status" value="1"/>
</dbReference>
<dbReference type="EMBL" id="RCZP01000009">
    <property type="protein sequence ID" value="TPG57171.1"/>
    <property type="molecule type" value="Genomic_DNA"/>
</dbReference>
<dbReference type="OrthoDB" id="7349109at2"/>
<dbReference type="InterPro" id="IPR036388">
    <property type="entry name" value="WH-like_DNA-bd_sf"/>
</dbReference>
<dbReference type="GO" id="GO:0003700">
    <property type="term" value="F:DNA-binding transcription factor activity"/>
    <property type="evidence" value="ECO:0007669"/>
    <property type="project" value="InterPro"/>
</dbReference>
<dbReference type="SUPFAM" id="SSF46785">
    <property type="entry name" value="Winged helix' DNA-binding domain"/>
    <property type="match status" value="1"/>
</dbReference>
<dbReference type="SMART" id="SM00347">
    <property type="entry name" value="HTH_MARR"/>
    <property type="match status" value="1"/>
</dbReference>
<evidence type="ECO:0000259" key="4">
    <source>
        <dbReference type="PROSITE" id="PS50995"/>
    </source>
</evidence>
<feature type="domain" description="HTH marR-type" evidence="4">
    <location>
        <begin position="1"/>
        <end position="137"/>
    </location>
</feature>
<dbReference type="PRINTS" id="PR00598">
    <property type="entry name" value="HTHMARR"/>
</dbReference>
<dbReference type="GO" id="GO:0006950">
    <property type="term" value="P:response to stress"/>
    <property type="evidence" value="ECO:0007669"/>
    <property type="project" value="TreeGrafter"/>
</dbReference>
<evidence type="ECO:0000313" key="5">
    <source>
        <dbReference type="EMBL" id="TPG57171.1"/>
    </source>
</evidence>
<accession>A0A502G6I2</accession>
<dbReference type="InterPro" id="IPR036390">
    <property type="entry name" value="WH_DNA-bd_sf"/>
</dbReference>
<evidence type="ECO:0000256" key="2">
    <source>
        <dbReference type="ARBA" id="ARBA00023125"/>
    </source>
</evidence>
<proteinExistence type="predicted"/>
<dbReference type="GO" id="GO:0003677">
    <property type="term" value="F:DNA binding"/>
    <property type="evidence" value="ECO:0007669"/>
    <property type="project" value="UniProtKB-KW"/>
</dbReference>
<dbReference type="RefSeq" id="WP_140883270.1">
    <property type="nucleotide sequence ID" value="NZ_RCZP01000009.1"/>
</dbReference>
<evidence type="ECO:0000256" key="1">
    <source>
        <dbReference type="ARBA" id="ARBA00023015"/>
    </source>
</evidence>
<dbReference type="PANTHER" id="PTHR33164">
    <property type="entry name" value="TRANSCRIPTIONAL REGULATOR, MARR FAMILY"/>
    <property type="match status" value="1"/>
</dbReference>
<dbReference type="InterPro" id="IPR023187">
    <property type="entry name" value="Tscrpt_reg_MarR-type_CS"/>
</dbReference>
<reference evidence="5 6" key="1">
    <citation type="journal article" date="2019" name="Environ. Microbiol.">
        <title>Species interactions and distinct microbial communities in high Arctic permafrost affected cryosols are associated with the CH4 and CO2 gas fluxes.</title>
        <authorList>
            <person name="Altshuler I."/>
            <person name="Hamel J."/>
            <person name="Turney S."/>
            <person name="Magnuson E."/>
            <person name="Levesque R."/>
            <person name="Greer C."/>
            <person name="Whyte L.G."/>
        </authorList>
    </citation>
    <scope>NUCLEOTIDE SEQUENCE [LARGE SCALE GENOMIC DNA]</scope>
    <source>
        <strain evidence="5 6">S9.3B</strain>
    </source>
</reference>
<dbReference type="PANTHER" id="PTHR33164:SF95">
    <property type="entry name" value="TRANSCRIPTIONAL REGULATOR"/>
    <property type="match status" value="1"/>
</dbReference>
<dbReference type="Pfam" id="PF01047">
    <property type="entry name" value="MarR"/>
    <property type="match status" value="1"/>
</dbReference>
<evidence type="ECO:0000313" key="6">
    <source>
        <dbReference type="Proteomes" id="UP000317078"/>
    </source>
</evidence>
<keyword evidence="6" id="KW-1185">Reference proteome</keyword>
<keyword evidence="2" id="KW-0238">DNA-binding</keyword>
<dbReference type="Proteomes" id="UP000317078">
    <property type="component" value="Unassembled WGS sequence"/>
</dbReference>